<evidence type="ECO:0000313" key="3">
    <source>
        <dbReference type="EMBL" id="KTS11908.1"/>
    </source>
</evidence>
<dbReference type="PATRIC" id="fig|2033.7.peg.2589"/>
<gene>
    <name evidence="3" type="ORF">RSA3_09210</name>
</gene>
<dbReference type="RefSeq" id="WP_058614128.1">
    <property type="nucleotide sequence ID" value="NZ_LDRV01000057.1"/>
</dbReference>
<feature type="compositionally biased region" description="Basic and acidic residues" evidence="1">
    <location>
        <begin position="28"/>
        <end position="38"/>
    </location>
</feature>
<dbReference type="Proteomes" id="UP000072189">
    <property type="component" value="Unassembled WGS sequence"/>
</dbReference>
<comment type="caution">
    <text evidence="3">The sequence shown here is derived from an EMBL/GenBank/DDBJ whole genome shotgun (WGS) entry which is preliminary data.</text>
</comment>
<evidence type="ECO:0000256" key="2">
    <source>
        <dbReference type="SAM" id="Phobius"/>
    </source>
</evidence>
<keyword evidence="2" id="KW-0812">Transmembrane</keyword>
<accession>A0A147F7F2</accession>
<evidence type="ECO:0000256" key="1">
    <source>
        <dbReference type="SAM" id="MobiDB-lite"/>
    </source>
</evidence>
<proteinExistence type="predicted"/>
<dbReference type="AlphaFoldDB" id="A0A147F7F2"/>
<feature type="region of interest" description="Disordered" evidence="1">
    <location>
        <begin position="1"/>
        <end position="77"/>
    </location>
</feature>
<protein>
    <submittedName>
        <fullName evidence="3">Uncharacterized protein</fullName>
    </submittedName>
</protein>
<sequence>MSIDEEDELAQLRRRAYSPSADIASDPDALRRLMELEARATPTEQTPERAPVVPEDHVASTEDEIPDATPERPRFTPPRLRRSTVIMLGAAALVVATLATLLVVVQRVQTDPLQAGATQIARLAPDPVFEVPSSLTMGITGNVTAYEEFEGFRVISQPSYYDAEGAARCMTVWQPELLDRAGGGGFSYDGEFFMSTCGAGSFPANMTMLLREDTPERAQTDFPAGTALQFVYDATNNEIVVFRG</sequence>
<evidence type="ECO:0000313" key="4">
    <source>
        <dbReference type="Proteomes" id="UP000072189"/>
    </source>
</evidence>
<reference evidence="3 4" key="1">
    <citation type="journal article" date="2016" name="Front. Microbiol.">
        <title>Genomic Resource of Rice Seed Associated Bacteria.</title>
        <authorList>
            <person name="Midha S."/>
            <person name="Bansal K."/>
            <person name="Sharma S."/>
            <person name="Kumar N."/>
            <person name="Patil P.P."/>
            <person name="Chaudhry V."/>
            <person name="Patil P.B."/>
        </authorList>
    </citation>
    <scope>NUCLEOTIDE SEQUENCE [LARGE SCALE GENOMIC DNA]</scope>
    <source>
        <strain evidence="3 4">RSA3</strain>
    </source>
</reference>
<feature type="transmembrane region" description="Helical" evidence="2">
    <location>
        <begin position="84"/>
        <end position="105"/>
    </location>
</feature>
<organism evidence="3 4">
    <name type="scientific">Microbacterium testaceum</name>
    <name type="common">Aureobacterium testaceum</name>
    <name type="synonym">Brevibacterium testaceum</name>
    <dbReference type="NCBI Taxonomy" id="2033"/>
    <lineage>
        <taxon>Bacteria</taxon>
        <taxon>Bacillati</taxon>
        <taxon>Actinomycetota</taxon>
        <taxon>Actinomycetes</taxon>
        <taxon>Micrococcales</taxon>
        <taxon>Microbacteriaceae</taxon>
        <taxon>Microbacterium</taxon>
    </lineage>
</organism>
<name>A0A147F7F2_MICTE</name>
<keyword evidence="2" id="KW-1133">Transmembrane helix</keyword>
<dbReference type="EMBL" id="LDRV01000057">
    <property type="protein sequence ID" value="KTS11908.1"/>
    <property type="molecule type" value="Genomic_DNA"/>
</dbReference>
<keyword evidence="2" id="KW-0472">Membrane</keyword>